<dbReference type="AlphaFoldDB" id="A0A8D8XL00"/>
<keyword evidence="1" id="KW-1133">Transmembrane helix</keyword>
<dbReference type="EMBL" id="HBUF01338967">
    <property type="protein sequence ID" value="CAG6699303.1"/>
    <property type="molecule type" value="Transcribed_RNA"/>
</dbReference>
<feature type="transmembrane region" description="Helical" evidence="1">
    <location>
        <begin position="26"/>
        <end position="51"/>
    </location>
</feature>
<name>A0A8D8XL00_9HEMI</name>
<organism evidence="2">
    <name type="scientific">Cacopsylla melanoneura</name>
    <dbReference type="NCBI Taxonomy" id="428564"/>
    <lineage>
        <taxon>Eukaryota</taxon>
        <taxon>Metazoa</taxon>
        <taxon>Ecdysozoa</taxon>
        <taxon>Arthropoda</taxon>
        <taxon>Hexapoda</taxon>
        <taxon>Insecta</taxon>
        <taxon>Pterygota</taxon>
        <taxon>Neoptera</taxon>
        <taxon>Paraneoptera</taxon>
        <taxon>Hemiptera</taxon>
        <taxon>Sternorrhyncha</taxon>
        <taxon>Psylloidea</taxon>
        <taxon>Psyllidae</taxon>
        <taxon>Psyllinae</taxon>
        <taxon>Cacopsylla</taxon>
    </lineage>
</organism>
<keyword evidence="1" id="KW-0472">Membrane</keyword>
<protein>
    <submittedName>
        <fullName evidence="2">Uncharacterized protein</fullName>
    </submittedName>
</protein>
<proteinExistence type="predicted"/>
<dbReference type="EMBL" id="HBUF01338969">
    <property type="protein sequence ID" value="CAG6699313.1"/>
    <property type="molecule type" value="Transcribed_RNA"/>
</dbReference>
<sequence length="118" mass="12972">MKPVVLVLGIVIVVLRIVVKVLVVRLVVVVFVALVLVVVVVVVVGIAGNVFTKMLRRETRSFLGITRRFTTETGFFTRTSFGITITIGTIFVPNVRFTGRTSCSISRIESFTGRTSNI</sequence>
<dbReference type="EMBL" id="HBUF01338970">
    <property type="protein sequence ID" value="CAG6699318.1"/>
    <property type="molecule type" value="Transcribed_RNA"/>
</dbReference>
<dbReference type="EMBL" id="HBUF01338964">
    <property type="protein sequence ID" value="CAG6699288.1"/>
    <property type="molecule type" value="Transcribed_RNA"/>
</dbReference>
<dbReference type="EMBL" id="HBUF01338966">
    <property type="protein sequence ID" value="CAG6699298.1"/>
    <property type="molecule type" value="Transcribed_RNA"/>
</dbReference>
<accession>A0A8D8XL00</accession>
<evidence type="ECO:0000256" key="1">
    <source>
        <dbReference type="SAM" id="Phobius"/>
    </source>
</evidence>
<evidence type="ECO:0000313" key="2">
    <source>
        <dbReference type="EMBL" id="CAG6699318.1"/>
    </source>
</evidence>
<keyword evidence="1" id="KW-0812">Transmembrane</keyword>
<dbReference type="EMBL" id="HBUF01338968">
    <property type="protein sequence ID" value="CAG6699308.1"/>
    <property type="molecule type" value="Transcribed_RNA"/>
</dbReference>
<reference evidence="2" key="1">
    <citation type="submission" date="2021-05" db="EMBL/GenBank/DDBJ databases">
        <authorList>
            <person name="Alioto T."/>
            <person name="Alioto T."/>
            <person name="Gomez Garrido J."/>
        </authorList>
    </citation>
    <scope>NUCLEOTIDE SEQUENCE</scope>
</reference>
<dbReference type="EMBL" id="HBUF01338965">
    <property type="protein sequence ID" value="CAG6699293.1"/>
    <property type="molecule type" value="Transcribed_RNA"/>
</dbReference>